<keyword evidence="1" id="KW-1133">Transmembrane helix</keyword>
<evidence type="ECO:0000256" key="1">
    <source>
        <dbReference type="SAM" id="Phobius"/>
    </source>
</evidence>
<feature type="transmembrane region" description="Helical" evidence="1">
    <location>
        <begin position="99"/>
        <end position="120"/>
    </location>
</feature>
<proteinExistence type="predicted"/>
<name>A0A381Y4V8_9ZZZZ</name>
<feature type="non-terminal residue" evidence="2">
    <location>
        <position position="165"/>
    </location>
</feature>
<gene>
    <name evidence="2" type="ORF">METZ01_LOCUS124357</name>
</gene>
<dbReference type="AlphaFoldDB" id="A0A381Y4V8"/>
<evidence type="ECO:0008006" key="3">
    <source>
        <dbReference type="Google" id="ProtNLM"/>
    </source>
</evidence>
<dbReference type="InterPro" id="IPR001387">
    <property type="entry name" value="Cro/C1-type_HTH"/>
</dbReference>
<dbReference type="GO" id="GO:0003677">
    <property type="term" value="F:DNA binding"/>
    <property type="evidence" value="ECO:0007669"/>
    <property type="project" value="InterPro"/>
</dbReference>
<accession>A0A381Y4V8</accession>
<dbReference type="SUPFAM" id="SSF47413">
    <property type="entry name" value="lambda repressor-like DNA-binding domains"/>
    <property type="match status" value="1"/>
</dbReference>
<dbReference type="CDD" id="cd00093">
    <property type="entry name" value="HTH_XRE"/>
    <property type="match status" value="1"/>
</dbReference>
<keyword evidence="1" id="KW-0812">Transmembrane</keyword>
<dbReference type="PANTHER" id="PTHR34475">
    <property type="match status" value="1"/>
</dbReference>
<dbReference type="Pfam" id="PF13413">
    <property type="entry name" value="HTH_25"/>
    <property type="match status" value="1"/>
</dbReference>
<dbReference type="InterPro" id="IPR010982">
    <property type="entry name" value="Lambda_DNA-bd_dom_sf"/>
</dbReference>
<reference evidence="2" key="1">
    <citation type="submission" date="2018-05" db="EMBL/GenBank/DDBJ databases">
        <authorList>
            <person name="Lanie J.A."/>
            <person name="Ng W.-L."/>
            <person name="Kazmierczak K.M."/>
            <person name="Andrzejewski T.M."/>
            <person name="Davidsen T.M."/>
            <person name="Wayne K.J."/>
            <person name="Tettelin H."/>
            <person name="Glass J.I."/>
            <person name="Rusch D."/>
            <person name="Podicherti R."/>
            <person name="Tsui H.-C.T."/>
            <person name="Winkler M.E."/>
        </authorList>
    </citation>
    <scope>NUCLEOTIDE SEQUENCE</scope>
</reference>
<sequence>MKKFSGEILKLEREKRNLSIEEISSSTKISKALLRKIENSDFEYLPSFHRKYFIKTYAKFLGIEKEIEFVEVSEKDVDLIIEKENFEQKRTSVLIDNYWFPKIMIPILIATAIAVIFYIFDTNNKGYLEKLSAIDNQLSGDLFEETDKRFLIEDSSVENVLEEEF</sequence>
<dbReference type="PANTHER" id="PTHR34475:SF1">
    <property type="entry name" value="CYTOSKELETON PROTEIN RODZ"/>
    <property type="match status" value="1"/>
</dbReference>
<protein>
    <recommendedName>
        <fullName evidence="3">HTH cro/C1-type domain-containing protein</fullName>
    </recommendedName>
</protein>
<organism evidence="2">
    <name type="scientific">marine metagenome</name>
    <dbReference type="NCBI Taxonomy" id="408172"/>
    <lineage>
        <taxon>unclassified sequences</taxon>
        <taxon>metagenomes</taxon>
        <taxon>ecological metagenomes</taxon>
    </lineage>
</organism>
<keyword evidence="1" id="KW-0472">Membrane</keyword>
<evidence type="ECO:0000313" key="2">
    <source>
        <dbReference type="EMBL" id="SVA71503.1"/>
    </source>
</evidence>
<dbReference type="Gene3D" id="1.10.260.40">
    <property type="entry name" value="lambda repressor-like DNA-binding domains"/>
    <property type="match status" value="1"/>
</dbReference>
<dbReference type="InterPro" id="IPR050400">
    <property type="entry name" value="Bact_Cytoskel_RodZ"/>
</dbReference>
<dbReference type="EMBL" id="UINC01017293">
    <property type="protein sequence ID" value="SVA71503.1"/>
    <property type="molecule type" value="Genomic_DNA"/>
</dbReference>